<dbReference type="SMART" id="SM00892">
    <property type="entry name" value="Endonuclease_NS"/>
    <property type="match status" value="1"/>
</dbReference>
<dbReference type="Proteomes" id="UP000064939">
    <property type="component" value="Chromosome"/>
</dbReference>
<feature type="binding site" evidence="2">
    <location>
        <position position="178"/>
    </location>
    <ligand>
        <name>Mg(2+)</name>
        <dbReference type="ChEBI" id="CHEBI:18420"/>
        <note>catalytic</note>
    </ligand>
</feature>
<dbReference type="InterPro" id="IPR040255">
    <property type="entry name" value="Non-specific_endonuclease"/>
</dbReference>
<evidence type="ECO:0000259" key="5">
    <source>
        <dbReference type="SMART" id="SM00477"/>
    </source>
</evidence>
<evidence type="ECO:0000256" key="4">
    <source>
        <dbReference type="SAM" id="SignalP"/>
    </source>
</evidence>
<feature type="chain" id="PRO_5006040061" description="Endonuclease" evidence="4">
    <location>
        <begin position="21"/>
        <end position="333"/>
    </location>
</feature>
<dbReference type="InterPro" id="IPR044925">
    <property type="entry name" value="His-Me_finger_sf"/>
</dbReference>
<dbReference type="Pfam" id="PF01223">
    <property type="entry name" value="Endonuclease_NS"/>
    <property type="match status" value="1"/>
</dbReference>
<evidence type="ECO:0000259" key="6">
    <source>
        <dbReference type="SMART" id="SM00892"/>
    </source>
</evidence>
<gene>
    <name evidence="7" type="ORF">AOY20_05035</name>
</gene>
<evidence type="ECO:0000313" key="7">
    <source>
        <dbReference type="EMBL" id="ALH94950.1"/>
    </source>
</evidence>
<evidence type="ECO:0000256" key="3">
    <source>
        <dbReference type="SAM" id="MobiDB-lite"/>
    </source>
</evidence>
<dbReference type="AlphaFoldDB" id="A0A0N9WC54"/>
<protein>
    <recommendedName>
        <fullName evidence="9">Endonuclease</fullName>
    </recommendedName>
</protein>
<feature type="signal peptide" evidence="4">
    <location>
        <begin position="1"/>
        <end position="20"/>
    </location>
</feature>
<dbReference type="InterPro" id="IPR044929">
    <property type="entry name" value="DNA/RNA_non-sp_Endonuclease_sf"/>
</dbReference>
<dbReference type="SUPFAM" id="SSF54060">
    <property type="entry name" value="His-Me finger endonucleases"/>
    <property type="match status" value="1"/>
</dbReference>
<dbReference type="PANTHER" id="PTHR13966:SF5">
    <property type="entry name" value="ENDONUCLEASE G, MITOCHONDRIAL"/>
    <property type="match status" value="1"/>
</dbReference>
<name>A0A0N9WC54_9GAMM</name>
<reference evidence="7 8" key="1">
    <citation type="journal article" date="2015" name="Int. J. Syst. Evol. Microbiol.">
        <title>Acinetobacter equi sp. nov. isolated from horse faeces.</title>
        <authorList>
            <person name="Poppel M.T."/>
            <person name="Skiebe E."/>
            <person name="Laue M."/>
            <person name="Bergmann H."/>
            <person name="Ebersberger I."/>
            <person name="Garn T."/>
            <person name="Fruth A."/>
            <person name="Baumgardt S."/>
            <person name="Busse H.J."/>
            <person name="Wilharm G."/>
        </authorList>
    </citation>
    <scope>NUCLEOTIDE SEQUENCE [LARGE SCALE GENOMIC DNA]</scope>
    <source>
        <strain evidence="7 8">114</strain>
    </source>
</reference>
<dbReference type="GO" id="GO:0004521">
    <property type="term" value="F:RNA endonuclease activity"/>
    <property type="evidence" value="ECO:0007669"/>
    <property type="project" value="TreeGrafter"/>
</dbReference>
<dbReference type="InterPro" id="IPR001604">
    <property type="entry name" value="Endo_G_ENPP1-like_dom"/>
</dbReference>
<feature type="compositionally biased region" description="Polar residues" evidence="3">
    <location>
        <begin position="284"/>
        <end position="300"/>
    </location>
</feature>
<dbReference type="SMART" id="SM00477">
    <property type="entry name" value="NUC"/>
    <property type="match status" value="1"/>
</dbReference>
<dbReference type="PANTHER" id="PTHR13966">
    <property type="entry name" value="ENDONUCLEASE RELATED"/>
    <property type="match status" value="1"/>
</dbReference>
<feature type="region of interest" description="Disordered" evidence="3">
    <location>
        <begin position="120"/>
        <end position="152"/>
    </location>
</feature>
<evidence type="ECO:0000313" key="8">
    <source>
        <dbReference type="Proteomes" id="UP000064939"/>
    </source>
</evidence>
<dbReference type="EMBL" id="CP012808">
    <property type="protein sequence ID" value="ALH94950.1"/>
    <property type="molecule type" value="Genomic_DNA"/>
</dbReference>
<dbReference type="RefSeq" id="WP_054580849.1">
    <property type="nucleotide sequence ID" value="NZ_CP012808.1"/>
</dbReference>
<dbReference type="OrthoDB" id="9811262at2"/>
<accession>A0A0N9WC54</accession>
<keyword evidence="8" id="KW-1185">Reference proteome</keyword>
<feature type="active site" description="Proton acceptor" evidence="1">
    <location>
        <position position="148"/>
    </location>
</feature>
<evidence type="ECO:0008006" key="9">
    <source>
        <dbReference type="Google" id="ProtNLM"/>
    </source>
</evidence>
<proteinExistence type="predicted"/>
<evidence type="ECO:0000256" key="2">
    <source>
        <dbReference type="PIRSR" id="PIRSR640255-2"/>
    </source>
</evidence>
<dbReference type="Gene3D" id="3.40.570.10">
    <property type="entry name" value="Extracellular Endonuclease, subunit A"/>
    <property type="match status" value="1"/>
</dbReference>
<organism evidence="7 8">
    <name type="scientific">Acinetobacter equi</name>
    <dbReference type="NCBI Taxonomy" id="1324350"/>
    <lineage>
        <taxon>Bacteria</taxon>
        <taxon>Pseudomonadati</taxon>
        <taxon>Pseudomonadota</taxon>
        <taxon>Gammaproteobacteria</taxon>
        <taxon>Moraxellales</taxon>
        <taxon>Moraxellaceae</taxon>
        <taxon>Acinetobacter</taxon>
    </lineage>
</organism>
<keyword evidence="4" id="KW-0732">Signal</keyword>
<keyword evidence="2" id="KW-0479">Metal-binding</keyword>
<dbReference type="GO" id="GO:0000014">
    <property type="term" value="F:single-stranded DNA endodeoxyribonuclease activity"/>
    <property type="evidence" value="ECO:0007669"/>
    <property type="project" value="TreeGrafter"/>
</dbReference>
<dbReference type="GO" id="GO:0046872">
    <property type="term" value="F:metal ion binding"/>
    <property type="evidence" value="ECO:0007669"/>
    <property type="project" value="UniProtKB-KW"/>
</dbReference>
<feature type="domain" description="DNA/RNA non-specific endonuclease/pyrophosphatase/phosphodiesterase" evidence="6">
    <location>
        <begin position="80"/>
        <end position="279"/>
    </location>
</feature>
<dbReference type="STRING" id="1324350.AOY20_05035"/>
<dbReference type="KEGG" id="aei:AOY20_05035"/>
<dbReference type="GO" id="GO:0003676">
    <property type="term" value="F:nucleic acid binding"/>
    <property type="evidence" value="ECO:0007669"/>
    <property type="project" value="InterPro"/>
</dbReference>
<dbReference type="InterPro" id="IPR020821">
    <property type="entry name" value="ENPP1-3/EXOG-like_nuc-like"/>
</dbReference>
<sequence length="333" mass="37522">MKIQNFLLASSLIFSFSAFAKDNSSEYAVLAKKQPIALYNSAQKKNSFEGCERLFPNNNSNDVVGLYTDHNGLWRFRKLCSDNFAVLYSDRTKTPILVVEKLNAASLNKRKKGLERTDIFYTDPRTPTNGQAKASDYKNANPGVDKGHLAPAGNALTEKGMAQTFAMSNMIPQDSNNNRQAWNKIETDVRKYITRSKGDTYILTGVLFDKNEKSTVKLGKNQVWKPTRLFKLVYNTDENRSWVYLVDNAPTTVPKPISYPEFVKKTKLQFNFLDSNEPVPATNEILTNGSSNDTASNNGGHESAQDKFFTLILHQVSEFLKNMLQAFISKILN</sequence>
<evidence type="ECO:0000256" key="1">
    <source>
        <dbReference type="PIRSR" id="PIRSR640255-1"/>
    </source>
</evidence>
<feature type="region of interest" description="Disordered" evidence="3">
    <location>
        <begin position="281"/>
        <end position="300"/>
    </location>
</feature>
<feature type="domain" description="ENPP1-3/EXOG-like endonuclease/phosphodiesterase" evidence="5">
    <location>
        <begin position="81"/>
        <end position="275"/>
    </location>
</feature>